<keyword evidence="3" id="KW-1185">Reference proteome</keyword>
<feature type="chain" id="PRO_5005248078" description="Signal peptide and transmembrane protein" evidence="1">
    <location>
        <begin position="23"/>
        <end position="357"/>
    </location>
</feature>
<evidence type="ECO:0000313" key="2">
    <source>
        <dbReference type="EMBL" id="KLU04591.1"/>
    </source>
</evidence>
<dbReference type="OrthoDB" id="9800974at2"/>
<feature type="signal peptide" evidence="1">
    <location>
        <begin position="1"/>
        <end position="22"/>
    </location>
</feature>
<proteinExistence type="predicted"/>
<comment type="caution">
    <text evidence="2">The sequence shown here is derived from an EMBL/GenBank/DDBJ whole genome shotgun (WGS) entry which is preliminary data.</text>
</comment>
<evidence type="ECO:0000313" key="3">
    <source>
        <dbReference type="Proteomes" id="UP000036367"/>
    </source>
</evidence>
<dbReference type="PATRIC" id="fig|595434.4.peg.3469"/>
<gene>
    <name evidence="2" type="ORF">RISK_003645</name>
</gene>
<name>A0A0J1BDL3_RHOIS</name>
<keyword evidence="1" id="KW-0732">Signal</keyword>
<dbReference type="RefSeq" id="WP_053061185.1">
    <property type="nucleotide sequence ID" value="NZ_LECT01000028.1"/>
</dbReference>
<sequence length="357" mass="40872">MNIRKLLALLLSPLFLVSSALGEEVEKPIGTYASVITRGAVQNKNMKGGLVRVTWSEIEPRPGQFNFTRIEEQIRLLQPNMNWTLAIHGGWTSTESRERTPSRANIARGRRRPLSLSPSWLVSDLHVETFSMSFRGNPVEMPKYWDPIVQERLKKMLQAVGNQYRTERLKLIYVPQMTSNGTEGHFNGVPSETLLRAAGINPRDRDAEKKFGDLWLQAATEATQSVLSAFPGKAVAFEVHELFRSTEIPERLISEFQEPEYEDRVGIGMWWISGKTTYQGNLISLLKNYQGDLYGQVIGRSDQPNRFENNDYTTVFQQAEELGMRYIEPWNYEFENRTFDKALQEFNASAHSKYATP</sequence>
<organism evidence="2 3">
    <name type="scientific">Rhodopirellula islandica</name>
    <dbReference type="NCBI Taxonomy" id="595434"/>
    <lineage>
        <taxon>Bacteria</taxon>
        <taxon>Pseudomonadati</taxon>
        <taxon>Planctomycetota</taxon>
        <taxon>Planctomycetia</taxon>
        <taxon>Pirellulales</taxon>
        <taxon>Pirellulaceae</taxon>
        <taxon>Rhodopirellula</taxon>
    </lineage>
</organism>
<protein>
    <recommendedName>
        <fullName evidence="4">Signal peptide and transmembrane protein</fullName>
    </recommendedName>
</protein>
<evidence type="ECO:0008006" key="4">
    <source>
        <dbReference type="Google" id="ProtNLM"/>
    </source>
</evidence>
<reference evidence="2" key="1">
    <citation type="submission" date="2015-05" db="EMBL/GenBank/DDBJ databases">
        <title>Permanent draft genome of Rhodopirellula islandicus K833.</title>
        <authorList>
            <person name="Kizina J."/>
            <person name="Richter M."/>
            <person name="Glockner F.O."/>
            <person name="Harder J."/>
        </authorList>
    </citation>
    <scope>NUCLEOTIDE SEQUENCE [LARGE SCALE GENOMIC DNA]</scope>
    <source>
        <strain evidence="2">K833</strain>
    </source>
</reference>
<dbReference type="Gene3D" id="3.20.20.80">
    <property type="entry name" value="Glycosidases"/>
    <property type="match status" value="1"/>
</dbReference>
<dbReference type="Proteomes" id="UP000036367">
    <property type="component" value="Unassembled WGS sequence"/>
</dbReference>
<dbReference type="AlphaFoldDB" id="A0A0J1BDL3"/>
<dbReference type="EMBL" id="LECT01000028">
    <property type="protein sequence ID" value="KLU04591.1"/>
    <property type="molecule type" value="Genomic_DNA"/>
</dbReference>
<accession>A0A0J1BDL3</accession>
<evidence type="ECO:0000256" key="1">
    <source>
        <dbReference type="SAM" id="SignalP"/>
    </source>
</evidence>